<evidence type="ECO:0000313" key="2">
    <source>
        <dbReference type="Proteomes" id="UP000184388"/>
    </source>
</evidence>
<reference evidence="2" key="1">
    <citation type="submission" date="2016-11" db="EMBL/GenBank/DDBJ databases">
        <authorList>
            <person name="Jaros S."/>
            <person name="Januszkiewicz K."/>
            <person name="Wedrychowicz H."/>
        </authorList>
    </citation>
    <scope>NUCLEOTIDE SEQUENCE [LARGE SCALE GENOMIC DNA]</scope>
    <source>
        <strain evidence="2">CGMCC 4.3555</strain>
    </source>
</reference>
<sequence length="70" mass="8165">MPDIPQFIVYSARWGWNHGSEFRFAKDHNQVRNVLRGLFTRYGPDLDVAVFMVGETFDRTSSFVLPKESK</sequence>
<dbReference type="EMBL" id="FRBK01000026">
    <property type="protein sequence ID" value="SHN24214.1"/>
    <property type="molecule type" value="Genomic_DNA"/>
</dbReference>
<dbReference type="AlphaFoldDB" id="A0A9X8N7U1"/>
<organism evidence="1 2">
    <name type="scientific">Streptomyces yunnanensis</name>
    <dbReference type="NCBI Taxonomy" id="156453"/>
    <lineage>
        <taxon>Bacteria</taxon>
        <taxon>Bacillati</taxon>
        <taxon>Actinomycetota</taxon>
        <taxon>Actinomycetes</taxon>
        <taxon>Kitasatosporales</taxon>
        <taxon>Streptomycetaceae</taxon>
        <taxon>Streptomyces</taxon>
    </lineage>
</organism>
<gene>
    <name evidence="1" type="ORF">SAMN05216268_12677</name>
</gene>
<evidence type="ECO:0000313" key="1">
    <source>
        <dbReference type="EMBL" id="SHN24214.1"/>
    </source>
</evidence>
<protein>
    <submittedName>
        <fullName evidence="1">Uncharacterized protein</fullName>
    </submittedName>
</protein>
<proteinExistence type="predicted"/>
<dbReference type="RefSeq" id="WP_073449021.1">
    <property type="nucleotide sequence ID" value="NZ_FRBK01000026.1"/>
</dbReference>
<accession>A0A9X8N7U1</accession>
<comment type="caution">
    <text evidence="1">The sequence shown here is derived from an EMBL/GenBank/DDBJ whole genome shotgun (WGS) entry which is preliminary data.</text>
</comment>
<dbReference type="Proteomes" id="UP000184388">
    <property type="component" value="Unassembled WGS sequence"/>
</dbReference>
<name>A0A9X8N7U1_9ACTN</name>